<dbReference type="Gene3D" id="3.30.1370.60">
    <property type="entry name" value="Hypothetical oxidoreductase yiak, domain 2"/>
    <property type="match status" value="1"/>
</dbReference>
<evidence type="ECO:0000313" key="3">
    <source>
        <dbReference type="EMBL" id="RIH81247.1"/>
    </source>
</evidence>
<dbReference type="PANTHER" id="PTHR11091">
    <property type="entry name" value="OXIDOREDUCTASE-RELATED"/>
    <property type="match status" value="1"/>
</dbReference>
<dbReference type="AlphaFoldDB" id="A0A399E949"/>
<dbReference type="PANTHER" id="PTHR11091:SF0">
    <property type="entry name" value="MALATE DEHYDROGENASE"/>
    <property type="match status" value="1"/>
</dbReference>
<gene>
    <name evidence="3" type="primary">yjmC</name>
    <name evidence="3" type="ORF">Mlute_02852</name>
</gene>
<dbReference type="InterPro" id="IPR003767">
    <property type="entry name" value="Malate/L-lactate_DH-like"/>
</dbReference>
<sequence length="110" mass="12215">MLTGAGVAHGVGRMYDDWSRPQNVGHLFLALDPARFLSQEVFLKRMEELWEGIKATPPAPGFGEVFLPGERERALKAVRLRDGVPLEAATLEALRELGRRWGQPLEVGHA</sequence>
<keyword evidence="4" id="KW-1185">Reference proteome</keyword>
<comment type="caution">
    <text evidence="3">The sequence shown here is derived from an EMBL/GenBank/DDBJ whole genome shotgun (WGS) entry which is preliminary data.</text>
</comment>
<dbReference type="SUPFAM" id="SSF89733">
    <property type="entry name" value="L-sulfolactate dehydrogenase-like"/>
    <property type="match status" value="1"/>
</dbReference>
<dbReference type="GO" id="GO:0016491">
    <property type="term" value="F:oxidoreductase activity"/>
    <property type="evidence" value="ECO:0007669"/>
    <property type="project" value="UniProtKB-KW"/>
</dbReference>
<dbReference type="InterPro" id="IPR043143">
    <property type="entry name" value="Mal/L-sulf/L-lact_DH-like_NADP"/>
</dbReference>
<organism evidence="3 4">
    <name type="scientific">Meiothermus luteus</name>
    <dbReference type="NCBI Taxonomy" id="2026184"/>
    <lineage>
        <taxon>Bacteria</taxon>
        <taxon>Thermotogati</taxon>
        <taxon>Deinococcota</taxon>
        <taxon>Deinococci</taxon>
        <taxon>Thermales</taxon>
        <taxon>Thermaceae</taxon>
        <taxon>Meiothermus</taxon>
    </lineage>
</organism>
<dbReference type="Pfam" id="PF02615">
    <property type="entry name" value="Ldh_2"/>
    <property type="match status" value="1"/>
</dbReference>
<dbReference type="Proteomes" id="UP000265800">
    <property type="component" value="Unassembled WGS sequence"/>
</dbReference>
<accession>A0A399E949</accession>
<dbReference type="Gene3D" id="1.10.1530.10">
    <property type="match status" value="1"/>
</dbReference>
<reference evidence="3 4" key="1">
    <citation type="submission" date="2018-08" db="EMBL/GenBank/DDBJ databases">
        <title>Meiothermus luteus KCTC 52599 genome sequencing project.</title>
        <authorList>
            <person name="Da Costa M.S."/>
            <person name="Albuquerque L."/>
            <person name="Raposo P."/>
            <person name="Froufe H.J.C."/>
            <person name="Barroso C.S."/>
            <person name="Egas C."/>
        </authorList>
    </citation>
    <scope>NUCLEOTIDE SEQUENCE [LARGE SCALE GENOMIC DNA]</scope>
    <source>
        <strain evidence="3 4">KCTC 52599</strain>
    </source>
</reference>
<evidence type="ECO:0000256" key="1">
    <source>
        <dbReference type="ARBA" id="ARBA00006056"/>
    </source>
</evidence>
<protein>
    <submittedName>
        <fullName evidence="3">Putative oxidoreductase YjmC</fullName>
        <ecNumber evidence="3">1.1.1.-</ecNumber>
    </submittedName>
</protein>
<keyword evidence="2 3" id="KW-0560">Oxidoreductase</keyword>
<dbReference type="EMBL" id="QWKZ01000180">
    <property type="protein sequence ID" value="RIH81247.1"/>
    <property type="molecule type" value="Genomic_DNA"/>
</dbReference>
<evidence type="ECO:0000313" key="4">
    <source>
        <dbReference type="Proteomes" id="UP000265800"/>
    </source>
</evidence>
<evidence type="ECO:0000256" key="2">
    <source>
        <dbReference type="ARBA" id="ARBA00023002"/>
    </source>
</evidence>
<dbReference type="InterPro" id="IPR043144">
    <property type="entry name" value="Mal/L-sulf/L-lact_DH-like_ah"/>
</dbReference>
<proteinExistence type="inferred from homology"/>
<dbReference type="EC" id="1.1.1.-" evidence="3"/>
<dbReference type="InterPro" id="IPR036111">
    <property type="entry name" value="Mal/L-sulfo/L-lacto_DH-like_sf"/>
</dbReference>
<comment type="similarity">
    <text evidence="1">Belongs to the LDH2/MDH2 oxidoreductase family.</text>
</comment>
<name>A0A399E949_9DEIN</name>